<dbReference type="Gene3D" id="1.20.1250.20">
    <property type="entry name" value="MFS general substrate transporter like domains"/>
    <property type="match status" value="1"/>
</dbReference>
<dbReference type="InterPro" id="IPR020846">
    <property type="entry name" value="MFS_dom"/>
</dbReference>
<dbReference type="InterPro" id="IPR005829">
    <property type="entry name" value="Sugar_transporter_CS"/>
</dbReference>
<feature type="transmembrane region" description="Helical" evidence="7">
    <location>
        <begin position="277"/>
        <end position="296"/>
    </location>
</feature>
<feature type="transmembrane region" description="Helical" evidence="7">
    <location>
        <begin position="473"/>
        <end position="492"/>
    </location>
</feature>
<feature type="transmembrane region" description="Helical" evidence="7">
    <location>
        <begin position="239"/>
        <end position="256"/>
    </location>
</feature>
<dbReference type="SUPFAM" id="SSF103473">
    <property type="entry name" value="MFS general substrate transporter"/>
    <property type="match status" value="1"/>
</dbReference>
<dbReference type="eggNOG" id="COG0477">
    <property type="taxonomic scope" value="Bacteria"/>
</dbReference>
<gene>
    <name evidence="9" type="ORF">SAMN05414137_102477</name>
</gene>
<protein>
    <submittedName>
        <fullName evidence="9">Drug resistance transporter, EmrB/QacA subfamily</fullName>
    </submittedName>
</protein>
<dbReference type="GO" id="GO:0046677">
    <property type="term" value="P:response to antibiotic"/>
    <property type="evidence" value="ECO:0007669"/>
    <property type="project" value="UniProtKB-KW"/>
</dbReference>
<dbReference type="Pfam" id="PF07690">
    <property type="entry name" value="MFS_1"/>
    <property type="match status" value="1"/>
</dbReference>
<dbReference type="STRING" id="235985.SAMN05414137_102477"/>
<feature type="transmembrane region" description="Helical" evidence="7">
    <location>
        <begin position="367"/>
        <end position="393"/>
    </location>
</feature>
<feature type="transmembrane region" description="Helical" evidence="7">
    <location>
        <begin position="209"/>
        <end position="227"/>
    </location>
</feature>
<dbReference type="InterPro" id="IPR011701">
    <property type="entry name" value="MFS"/>
</dbReference>
<dbReference type="Gene3D" id="1.20.1720.10">
    <property type="entry name" value="Multidrug resistance protein D"/>
    <property type="match status" value="1"/>
</dbReference>
<dbReference type="PANTHER" id="PTHR42718:SF42">
    <property type="entry name" value="EXPORT PROTEIN"/>
    <property type="match status" value="1"/>
</dbReference>
<dbReference type="CDD" id="cd17321">
    <property type="entry name" value="MFS_MMR_MDR_like"/>
    <property type="match status" value="1"/>
</dbReference>
<name>A0A1H7I2U4_STRJI</name>
<keyword evidence="2 7" id="KW-0812">Transmembrane</keyword>
<evidence type="ECO:0000256" key="5">
    <source>
        <dbReference type="ARBA" id="ARBA00023251"/>
    </source>
</evidence>
<feature type="transmembrane region" description="Helical" evidence="7">
    <location>
        <begin position="113"/>
        <end position="135"/>
    </location>
</feature>
<evidence type="ECO:0000313" key="9">
    <source>
        <dbReference type="EMBL" id="SEK56831.1"/>
    </source>
</evidence>
<sequence length="522" mass="52293">MSAAAPMTQAAPAERRPDRWLILAVICLVQLVVILDNTVLNVAVPSLTKELGATTAQTQWVIGTYSLAQAGMLIAAGGLADRYGRKLVQMIGLVLFGVGSLGGALASTPGQLIAARAGMGVGGSLLLATTIALVVRTFDAEEQPKALGACMGVGSLGFALGPIIGGALLAHFWWGSIFIVNLPVCALGLLAVAKFVPESKDPQGERPDLLGALLSIVGLVAVVYAIIQGPGYGWTSARTLVPGAIGVVFLAAFILWERRTPHPLLDMAFFRNARFRGAVSGGVLVSFGMGGSLFLLTQHLQFVLGYGPLEAGLRTAPMALTIVLLNLTGLGMRITSKLPAPVAIAGGLSLMAGGLAAIAVLGRHGSYPGIMLGLLLMGAGVACAQPAMAGSVMSSIPPEKAGVGSGLMGTLSELGNSLGVAVLGAVLTAGFAASLPTGVPKDAARSLPEALATAGPRDAHQVANGFADSLTSAQLIGAVAVLLGGLLAAWLIGRVAAGAPAGGQVTGPADAGPSEARPAAAG</sequence>
<proteinExistence type="predicted"/>
<feature type="transmembrane region" description="Helical" evidence="7">
    <location>
        <begin position="20"/>
        <end position="40"/>
    </location>
</feature>
<feature type="transmembrane region" description="Helical" evidence="7">
    <location>
        <begin position="60"/>
        <end position="80"/>
    </location>
</feature>
<dbReference type="EMBL" id="FOAZ01000002">
    <property type="protein sequence ID" value="SEK56831.1"/>
    <property type="molecule type" value="Genomic_DNA"/>
</dbReference>
<evidence type="ECO:0000256" key="1">
    <source>
        <dbReference type="ARBA" id="ARBA00004651"/>
    </source>
</evidence>
<evidence type="ECO:0000256" key="7">
    <source>
        <dbReference type="SAM" id="Phobius"/>
    </source>
</evidence>
<feature type="transmembrane region" description="Helical" evidence="7">
    <location>
        <begin position="87"/>
        <end position="107"/>
    </location>
</feature>
<dbReference type="PROSITE" id="PS50850">
    <property type="entry name" value="MFS"/>
    <property type="match status" value="1"/>
</dbReference>
<feature type="region of interest" description="Disordered" evidence="6">
    <location>
        <begin position="502"/>
        <end position="522"/>
    </location>
</feature>
<dbReference type="GO" id="GO:0005886">
    <property type="term" value="C:plasma membrane"/>
    <property type="evidence" value="ECO:0007669"/>
    <property type="project" value="UniProtKB-SubCell"/>
</dbReference>
<feature type="transmembrane region" description="Helical" evidence="7">
    <location>
        <begin position="147"/>
        <end position="170"/>
    </location>
</feature>
<evidence type="ECO:0000256" key="3">
    <source>
        <dbReference type="ARBA" id="ARBA00022989"/>
    </source>
</evidence>
<evidence type="ECO:0000313" key="10">
    <source>
        <dbReference type="Proteomes" id="UP000183015"/>
    </source>
</evidence>
<comment type="subcellular location">
    <subcellularLocation>
        <location evidence="1">Cell membrane</location>
        <topology evidence="1">Multi-pass membrane protein</topology>
    </subcellularLocation>
</comment>
<dbReference type="PROSITE" id="PS00216">
    <property type="entry name" value="SUGAR_TRANSPORT_1"/>
    <property type="match status" value="1"/>
</dbReference>
<keyword evidence="4 7" id="KW-0472">Membrane</keyword>
<evidence type="ECO:0000256" key="2">
    <source>
        <dbReference type="ARBA" id="ARBA00022692"/>
    </source>
</evidence>
<keyword evidence="10" id="KW-1185">Reference proteome</keyword>
<feature type="transmembrane region" description="Helical" evidence="7">
    <location>
        <begin position="176"/>
        <end position="197"/>
    </location>
</feature>
<accession>A0A1H7I2U4</accession>
<keyword evidence="5" id="KW-0046">Antibiotic resistance</keyword>
<feature type="domain" description="Major facilitator superfamily (MFS) profile" evidence="8">
    <location>
        <begin position="22"/>
        <end position="496"/>
    </location>
</feature>
<dbReference type="InterPro" id="IPR036259">
    <property type="entry name" value="MFS_trans_sf"/>
</dbReference>
<evidence type="ECO:0000256" key="4">
    <source>
        <dbReference type="ARBA" id="ARBA00023136"/>
    </source>
</evidence>
<dbReference type="PRINTS" id="PR01036">
    <property type="entry name" value="TCRTETB"/>
</dbReference>
<dbReference type="PANTHER" id="PTHR42718">
    <property type="entry name" value="MAJOR FACILITATOR SUPERFAMILY MULTIDRUG TRANSPORTER MFSC"/>
    <property type="match status" value="1"/>
</dbReference>
<evidence type="ECO:0000259" key="8">
    <source>
        <dbReference type="PROSITE" id="PS50850"/>
    </source>
</evidence>
<dbReference type="GO" id="GO:0022857">
    <property type="term" value="F:transmembrane transporter activity"/>
    <property type="evidence" value="ECO:0007669"/>
    <property type="project" value="InterPro"/>
</dbReference>
<feature type="transmembrane region" description="Helical" evidence="7">
    <location>
        <begin position="342"/>
        <end position="361"/>
    </location>
</feature>
<dbReference type="AlphaFoldDB" id="A0A1H7I2U4"/>
<dbReference type="Proteomes" id="UP000183015">
    <property type="component" value="Unassembled WGS sequence"/>
</dbReference>
<organism evidence="9 10">
    <name type="scientific">Streptacidiphilus jiangxiensis</name>
    <dbReference type="NCBI Taxonomy" id="235985"/>
    <lineage>
        <taxon>Bacteria</taxon>
        <taxon>Bacillati</taxon>
        <taxon>Actinomycetota</taxon>
        <taxon>Actinomycetes</taxon>
        <taxon>Kitasatosporales</taxon>
        <taxon>Streptomycetaceae</taxon>
        <taxon>Streptacidiphilus</taxon>
    </lineage>
</organism>
<keyword evidence="3 7" id="KW-1133">Transmembrane helix</keyword>
<feature type="transmembrane region" description="Helical" evidence="7">
    <location>
        <begin position="316"/>
        <end position="335"/>
    </location>
</feature>
<feature type="transmembrane region" description="Helical" evidence="7">
    <location>
        <begin position="414"/>
        <end position="435"/>
    </location>
</feature>
<evidence type="ECO:0000256" key="6">
    <source>
        <dbReference type="SAM" id="MobiDB-lite"/>
    </source>
</evidence>
<reference evidence="10" key="1">
    <citation type="submission" date="2016-10" db="EMBL/GenBank/DDBJ databases">
        <authorList>
            <person name="Varghese N."/>
        </authorList>
    </citation>
    <scope>NUCLEOTIDE SEQUENCE [LARGE SCALE GENOMIC DNA]</scope>
    <source>
        <strain evidence="10">DSM 45096 / BCRC 16803 / CGMCC 4.1857 / CIP 109030 / JCM 12277 / KCTC 19219 / NBRC 100920 / 33214</strain>
    </source>
</reference>